<reference evidence="3 4" key="1">
    <citation type="submission" date="2014-06" db="EMBL/GenBank/DDBJ databases">
        <title>Evolutionary Origins and Diversification of the Mycorrhizal Mutualists.</title>
        <authorList>
            <consortium name="DOE Joint Genome Institute"/>
            <consortium name="Mycorrhizal Genomics Consortium"/>
            <person name="Kohler A."/>
            <person name="Kuo A."/>
            <person name="Nagy L.G."/>
            <person name="Floudas D."/>
            <person name="Copeland A."/>
            <person name="Barry K.W."/>
            <person name="Cichocki N."/>
            <person name="Veneault-Fourrey C."/>
            <person name="LaButti K."/>
            <person name="Lindquist E.A."/>
            <person name="Lipzen A."/>
            <person name="Lundell T."/>
            <person name="Morin E."/>
            <person name="Murat C."/>
            <person name="Riley R."/>
            <person name="Ohm R."/>
            <person name="Sun H."/>
            <person name="Tunlid A."/>
            <person name="Henrissat B."/>
            <person name="Grigoriev I.V."/>
            <person name="Hibbett D.S."/>
            <person name="Martin F."/>
        </authorList>
    </citation>
    <scope>NUCLEOTIDE SEQUENCE [LARGE SCALE GENOMIC DNA]</scope>
    <source>
        <strain evidence="3 4">SS14</strain>
    </source>
</reference>
<proteinExistence type="predicted"/>
<accession>A0A0C9UFS8</accession>
<dbReference type="Pfam" id="PF01328">
    <property type="entry name" value="Peroxidase_2"/>
    <property type="match status" value="1"/>
</dbReference>
<dbReference type="HOGENOM" id="CLU_1031224_0_0_1"/>
<dbReference type="GO" id="GO:0004601">
    <property type="term" value="F:peroxidase activity"/>
    <property type="evidence" value="ECO:0007669"/>
    <property type="project" value="InterPro"/>
</dbReference>
<keyword evidence="4" id="KW-1185">Reference proteome</keyword>
<name>A0A0C9UFS8_SPHS4</name>
<feature type="domain" description="Heme haloperoxidase family profile" evidence="2">
    <location>
        <begin position="244"/>
        <end position="268"/>
    </location>
</feature>
<evidence type="ECO:0000259" key="2">
    <source>
        <dbReference type="Pfam" id="PF01328"/>
    </source>
</evidence>
<protein>
    <recommendedName>
        <fullName evidence="2">Heme haloperoxidase family profile domain-containing protein</fullName>
    </recommendedName>
</protein>
<dbReference type="SUPFAM" id="SSF47571">
    <property type="entry name" value="Cloroperoxidase"/>
    <property type="match status" value="1"/>
</dbReference>
<dbReference type="EMBL" id="KN837503">
    <property type="protein sequence ID" value="KIJ24316.1"/>
    <property type="molecule type" value="Genomic_DNA"/>
</dbReference>
<dbReference type="AlphaFoldDB" id="A0A0C9UFS8"/>
<feature type="region of interest" description="Disordered" evidence="1">
    <location>
        <begin position="248"/>
        <end position="270"/>
    </location>
</feature>
<evidence type="ECO:0000313" key="4">
    <source>
        <dbReference type="Proteomes" id="UP000054279"/>
    </source>
</evidence>
<sequence>MPLHCSISARGSNSGRLESSSSFDVAGIEQVMPNTWHLWHPSPASLGTRSHRLFRSRQALQALEVLGRARLSREDESPSPSGGGRFWRASIFGRDRKELTKEPKGMRTWSRLQRHLCPPTELTSFSLNLIGGVDTVHYTTRNEYTTEKENLITEKLYKGQGIGKVCPHNPLQLCLPASHLPMTRFAPLIVCAVTAFAFPQYGSLADLSDRELAEIIPRLNYVKPTPPPGPLNDMTPKLVNDKAHPWMPLREGDQRGPCPGLNTLASHGVR</sequence>
<dbReference type="InterPro" id="IPR000028">
    <property type="entry name" value="Chloroperoxidase"/>
</dbReference>
<evidence type="ECO:0000313" key="3">
    <source>
        <dbReference type="EMBL" id="KIJ24316.1"/>
    </source>
</evidence>
<gene>
    <name evidence="3" type="ORF">M422DRAFT_274941</name>
</gene>
<dbReference type="OrthoDB" id="2542103at2759"/>
<dbReference type="InterPro" id="IPR036851">
    <property type="entry name" value="Chloroperoxidase-like_sf"/>
</dbReference>
<dbReference type="Proteomes" id="UP000054279">
    <property type="component" value="Unassembled WGS sequence"/>
</dbReference>
<organism evidence="3 4">
    <name type="scientific">Sphaerobolus stellatus (strain SS14)</name>
    <dbReference type="NCBI Taxonomy" id="990650"/>
    <lineage>
        <taxon>Eukaryota</taxon>
        <taxon>Fungi</taxon>
        <taxon>Dikarya</taxon>
        <taxon>Basidiomycota</taxon>
        <taxon>Agaricomycotina</taxon>
        <taxon>Agaricomycetes</taxon>
        <taxon>Phallomycetidae</taxon>
        <taxon>Geastrales</taxon>
        <taxon>Sphaerobolaceae</taxon>
        <taxon>Sphaerobolus</taxon>
    </lineage>
</organism>
<evidence type="ECO:0000256" key="1">
    <source>
        <dbReference type="SAM" id="MobiDB-lite"/>
    </source>
</evidence>
<dbReference type="Gene3D" id="1.10.489.10">
    <property type="entry name" value="Chloroperoxidase-like"/>
    <property type="match status" value="1"/>
</dbReference>